<feature type="domain" description="Peptidase M20 dimerisation" evidence="3">
    <location>
        <begin position="158"/>
        <end position="252"/>
    </location>
</feature>
<evidence type="ECO:0000313" key="5">
    <source>
        <dbReference type="Proteomes" id="UP000805614"/>
    </source>
</evidence>
<dbReference type="SUPFAM" id="SSF53187">
    <property type="entry name" value="Zn-dependent exopeptidases"/>
    <property type="match status" value="1"/>
</dbReference>
<dbReference type="InterPro" id="IPR036264">
    <property type="entry name" value="Bact_exopeptidase_dim_dom"/>
</dbReference>
<gene>
    <name evidence="4" type="ORF">HKK74_18065</name>
</gene>
<sequence>MTRRLDELVSCESPSGSPSRLTACSELLAGWGERILGRPATRVVRDGVPHLLWPAKQQKVLLLGHFDTVWPAGTIADWPFTVTGDRATGPGVCDMKGGIVQMLAALALVTDPSQVGVLLTGDEETGSVTSRGLIEREARRSGAVLVCEASTPAGELKVARKGGALYRLVIHGRAAHAGVEPHRGVNATIEVASQVLAVQALASTPDGTSVTPTLLSGGTTTNTVPEAATVCVDVRSWTGSELDRVDRRMRALAPLLEEARLTVEGGVNRYPLTPEVALPLLRLTTLVAADIGVPPPAGASVSGASDANFTGALGVPTLDGLGAVGGGAHARTEYVEVARMPERTALLAALIDRIVSGPI</sequence>
<dbReference type="Pfam" id="PF01546">
    <property type="entry name" value="Peptidase_M20"/>
    <property type="match status" value="1"/>
</dbReference>
<evidence type="ECO:0000313" key="4">
    <source>
        <dbReference type="EMBL" id="MBC6467386.1"/>
    </source>
</evidence>
<reference evidence="4 5" key="1">
    <citation type="submission" date="2020-06" db="EMBL/GenBank/DDBJ databases">
        <title>Actinomadura xiongansis sp. nov., isolated from soil of Baiyangdian.</title>
        <authorList>
            <person name="Zhang X."/>
        </authorList>
    </citation>
    <scope>NUCLEOTIDE SEQUENCE [LARGE SCALE GENOMIC DNA]</scope>
    <source>
        <strain evidence="4 5">HBUM206468</strain>
    </source>
</reference>
<dbReference type="Proteomes" id="UP000805614">
    <property type="component" value="Unassembled WGS sequence"/>
</dbReference>
<keyword evidence="2" id="KW-0378">Hydrolase</keyword>
<accession>A0ABR7LRB6</accession>
<dbReference type="Gene3D" id="3.40.630.10">
    <property type="entry name" value="Zn peptidases"/>
    <property type="match status" value="1"/>
</dbReference>
<keyword evidence="5" id="KW-1185">Reference proteome</keyword>
<evidence type="ECO:0000259" key="3">
    <source>
        <dbReference type="Pfam" id="PF07687"/>
    </source>
</evidence>
<dbReference type="InterPro" id="IPR050072">
    <property type="entry name" value="Peptidase_M20A"/>
</dbReference>
<dbReference type="InterPro" id="IPR011650">
    <property type="entry name" value="Peptidase_M20_dimer"/>
</dbReference>
<evidence type="ECO:0000256" key="2">
    <source>
        <dbReference type="ARBA" id="ARBA00022801"/>
    </source>
</evidence>
<keyword evidence="1" id="KW-0479">Metal-binding</keyword>
<evidence type="ECO:0000256" key="1">
    <source>
        <dbReference type="ARBA" id="ARBA00022723"/>
    </source>
</evidence>
<comment type="caution">
    <text evidence="4">The sequence shown here is derived from an EMBL/GenBank/DDBJ whole genome shotgun (WGS) entry which is preliminary data.</text>
</comment>
<organism evidence="4 5">
    <name type="scientific">Actinomadura alba</name>
    <dbReference type="NCBI Taxonomy" id="406431"/>
    <lineage>
        <taxon>Bacteria</taxon>
        <taxon>Bacillati</taxon>
        <taxon>Actinomycetota</taxon>
        <taxon>Actinomycetes</taxon>
        <taxon>Streptosporangiales</taxon>
        <taxon>Thermomonosporaceae</taxon>
        <taxon>Actinomadura</taxon>
    </lineage>
</organism>
<name>A0ABR7LRB6_9ACTN</name>
<dbReference type="PANTHER" id="PTHR43808:SF9">
    <property type="entry name" value="BLL0789 PROTEIN"/>
    <property type="match status" value="1"/>
</dbReference>
<dbReference type="PIRSF" id="PIRSF037238">
    <property type="entry name" value="Carboxypeptidase_G2"/>
    <property type="match status" value="1"/>
</dbReference>
<proteinExistence type="predicted"/>
<dbReference type="PANTHER" id="PTHR43808">
    <property type="entry name" value="ACETYLORNITHINE DEACETYLASE"/>
    <property type="match status" value="1"/>
</dbReference>
<dbReference type="InterPro" id="IPR002933">
    <property type="entry name" value="Peptidase_M20"/>
</dbReference>
<dbReference type="InterPro" id="IPR017150">
    <property type="entry name" value="Pept_M20_glutamate_carboxypep"/>
</dbReference>
<dbReference type="CDD" id="cd03885">
    <property type="entry name" value="M20_CPDG2"/>
    <property type="match status" value="1"/>
</dbReference>
<dbReference type="EMBL" id="JABVEC010000012">
    <property type="protein sequence ID" value="MBC6467386.1"/>
    <property type="molecule type" value="Genomic_DNA"/>
</dbReference>
<dbReference type="SUPFAM" id="SSF55031">
    <property type="entry name" value="Bacterial exopeptidase dimerisation domain"/>
    <property type="match status" value="1"/>
</dbReference>
<protein>
    <submittedName>
        <fullName evidence="4">M20 family metallopeptidase</fullName>
    </submittedName>
</protein>
<dbReference type="Pfam" id="PF07687">
    <property type="entry name" value="M20_dimer"/>
    <property type="match status" value="1"/>
</dbReference>
<dbReference type="Gene3D" id="3.30.70.360">
    <property type="match status" value="1"/>
</dbReference>